<evidence type="ECO:0000256" key="6">
    <source>
        <dbReference type="ARBA" id="ARBA00022741"/>
    </source>
</evidence>
<dbReference type="GO" id="GO:0000155">
    <property type="term" value="F:phosphorelay sensor kinase activity"/>
    <property type="evidence" value="ECO:0007669"/>
    <property type="project" value="InterPro"/>
</dbReference>
<keyword evidence="8" id="KW-0067">ATP-binding</keyword>
<feature type="transmembrane region" description="Helical" evidence="12">
    <location>
        <begin position="348"/>
        <end position="371"/>
    </location>
</feature>
<dbReference type="InterPro" id="IPR003660">
    <property type="entry name" value="HAMP_dom"/>
</dbReference>
<proteinExistence type="predicted"/>
<dbReference type="InterPro" id="IPR010559">
    <property type="entry name" value="Sig_transdc_His_kin_internal"/>
</dbReference>
<dbReference type="Gene3D" id="3.30.565.10">
    <property type="entry name" value="Histidine kinase-like ATPase, C-terminal domain"/>
    <property type="match status" value="1"/>
</dbReference>
<dbReference type="SUPFAM" id="SSF55874">
    <property type="entry name" value="ATPase domain of HSP90 chaperone/DNA topoisomerase II/histidine kinase"/>
    <property type="match status" value="1"/>
</dbReference>
<evidence type="ECO:0000256" key="8">
    <source>
        <dbReference type="ARBA" id="ARBA00022840"/>
    </source>
</evidence>
<evidence type="ECO:0000256" key="10">
    <source>
        <dbReference type="ARBA" id="ARBA00023012"/>
    </source>
</evidence>
<dbReference type="SMART" id="SM00304">
    <property type="entry name" value="HAMP"/>
    <property type="match status" value="1"/>
</dbReference>
<dbReference type="Proteomes" id="UP000266177">
    <property type="component" value="Unassembled WGS sequence"/>
</dbReference>
<keyword evidence="2" id="KW-1003">Cell membrane</keyword>
<evidence type="ECO:0000259" key="13">
    <source>
        <dbReference type="PROSITE" id="PS50885"/>
    </source>
</evidence>
<accession>A0A3A3GJL7</accession>
<protein>
    <submittedName>
        <fullName evidence="14">Sensor histidine kinase</fullName>
    </submittedName>
</protein>
<dbReference type="PANTHER" id="PTHR34220:SF11">
    <property type="entry name" value="SENSOR PROTEIN KINASE HPTS"/>
    <property type="match status" value="1"/>
</dbReference>
<keyword evidence="3" id="KW-0597">Phosphoprotein</keyword>
<evidence type="ECO:0000256" key="12">
    <source>
        <dbReference type="SAM" id="Phobius"/>
    </source>
</evidence>
<evidence type="ECO:0000256" key="1">
    <source>
        <dbReference type="ARBA" id="ARBA00004651"/>
    </source>
</evidence>
<dbReference type="PROSITE" id="PS50885">
    <property type="entry name" value="HAMP"/>
    <property type="match status" value="1"/>
</dbReference>
<dbReference type="RefSeq" id="WP_119792740.1">
    <property type="nucleotide sequence ID" value="NZ_QYZD01000005.1"/>
</dbReference>
<feature type="transmembrane region" description="Helical" evidence="12">
    <location>
        <begin position="21"/>
        <end position="44"/>
    </location>
</feature>
<evidence type="ECO:0000256" key="3">
    <source>
        <dbReference type="ARBA" id="ARBA00022553"/>
    </source>
</evidence>
<organism evidence="14 15">
    <name type="scientific">Paenibacillus thiaminolyticus</name>
    <name type="common">Bacillus thiaminolyticus</name>
    <dbReference type="NCBI Taxonomy" id="49283"/>
    <lineage>
        <taxon>Bacteria</taxon>
        <taxon>Bacillati</taxon>
        <taxon>Bacillota</taxon>
        <taxon>Bacilli</taxon>
        <taxon>Bacillales</taxon>
        <taxon>Paenibacillaceae</taxon>
        <taxon>Paenibacillus</taxon>
    </lineage>
</organism>
<dbReference type="PANTHER" id="PTHR34220">
    <property type="entry name" value="SENSOR HISTIDINE KINASE YPDA"/>
    <property type="match status" value="1"/>
</dbReference>
<dbReference type="Gene3D" id="6.10.340.10">
    <property type="match status" value="1"/>
</dbReference>
<keyword evidence="10" id="KW-0902">Two-component regulatory system</keyword>
<evidence type="ECO:0000256" key="7">
    <source>
        <dbReference type="ARBA" id="ARBA00022777"/>
    </source>
</evidence>
<evidence type="ECO:0000256" key="4">
    <source>
        <dbReference type="ARBA" id="ARBA00022679"/>
    </source>
</evidence>
<dbReference type="CDD" id="cd06225">
    <property type="entry name" value="HAMP"/>
    <property type="match status" value="1"/>
</dbReference>
<evidence type="ECO:0000256" key="5">
    <source>
        <dbReference type="ARBA" id="ARBA00022692"/>
    </source>
</evidence>
<keyword evidence="4" id="KW-0808">Transferase</keyword>
<evidence type="ECO:0000256" key="2">
    <source>
        <dbReference type="ARBA" id="ARBA00022475"/>
    </source>
</evidence>
<dbReference type="GO" id="GO:0005886">
    <property type="term" value="C:plasma membrane"/>
    <property type="evidence" value="ECO:0007669"/>
    <property type="project" value="UniProtKB-SubCell"/>
</dbReference>
<keyword evidence="11 12" id="KW-0472">Membrane</keyword>
<dbReference type="InterPro" id="IPR003594">
    <property type="entry name" value="HATPase_dom"/>
</dbReference>
<dbReference type="EMBL" id="QYZD01000005">
    <property type="protein sequence ID" value="RJG24928.1"/>
    <property type="molecule type" value="Genomic_DNA"/>
</dbReference>
<evidence type="ECO:0000313" key="14">
    <source>
        <dbReference type="EMBL" id="RJG24928.1"/>
    </source>
</evidence>
<dbReference type="Pfam" id="PF02518">
    <property type="entry name" value="HATPase_c"/>
    <property type="match status" value="1"/>
</dbReference>
<evidence type="ECO:0000256" key="9">
    <source>
        <dbReference type="ARBA" id="ARBA00022989"/>
    </source>
</evidence>
<dbReference type="Pfam" id="PF06580">
    <property type="entry name" value="His_kinase"/>
    <property type="match status" value="1"/>
</dbReference>
<comment type="caution">
    <text evidence="14">The sequence shown here is derived from an EMBL/GenBank/DDBJ whole genome shotgun (WGS) entry which is preliminary data.</text>
</comment>
<dbReference type="InterPro" id="IPR050640">
    <property type="entry name" value="Bact_2-comp_sensor_kinase"/>
</dbReference>
<comment type="subcellular location">
    <subcellularLocation>
        <location evidence="1">Cell membrane</location>
        <topology evidence="1">Multi-pass membrane protein</topology>
    </subcellularLocation>
</comment>
<sequence>MLKAIKQIYMKHFKKKLFIKLIVVYSIIAVASLVTLSVSAYQFFVHNNVNNALFDQQRNVDSINRFLDQKYDTAQAIIQQVYQDTILVKETVYLLNEGLEEFIRYRLDSFSSSNGFYIRNMHDFFSTQFVKDQDLQNINLISQKKKFAYIYYKGGFYRGYFDWSENSQAQQLWQNNRYAIPNKRYSPEMENSHFPAGTDHDISQKPIEEIVNVPPFEPEQTTDPLSLLSVTNRISNPETLATAGDITIDFNAAGISRQIGEQMPGEQWLVLDSNRHTVYHTERSPLPVAEQYYSELLSMPRNKSEQVNLNGQKSYVMVSETNKLGLVVVNAIPEKAITDRLSGIRNTIGIITLLCIITVLVATYFSVLHLSRRTQTVIKGMKKVREGYLNTKLPVDREDELGLIALSFNQMCEDLQQYINKVYKSELKQKNAELVALQSQIKPHFLYNTLEVIRMRAISQGANDVGDMIYNLASMFRHMVKDKTTITLNEEIENCRRYLELTRIRYRDKLQYSIYMDERLGGYNIMKLSVQPIIENYLVHGLGLDRTDNHIIIEVESGEKDLVIRIADNGKGIESERLQQIQKELKQSTIQEHGSLGLKNVHDRLRILYGDEYGIKVESVLGSGTTVTIRVPLN</sequence>
<dbReference type="SUPFAM" id="SSF158472">
    <property type="entry name" value="HAMP domain-like"/>
    <property type="match status" value="1"/>
</dbReference>
<keyword evidence="9 12" id="KW-1133">Transmembrane helix</keyword>
<keyword evidence="7 14" id="KW-0418">Kinase</keyword>
<dbReference type="GO" id="GO:0005524">
    <property type="term" value="F:ATP binding"/>
    <property type="evidence" value="ECO:0007669"/>
    <property type="project" value="UniProtKB-KW"/>
</dbReference>
<dbReference type="InterPro" id="IPR036890">
    <property type="entry name" value="HATPase_C_sf"/>
</dbReference>
<dbReference type="OrthoDB" id="9776552at2"/>
<evidence type="ECO:0000256" key="11">
    <source>
        <dbReference type="ARBA" id="ARBA00023136"/>
    </source>
</evidence>
<evidence type="ECO:0000313" key="15">
    <source>
        <dbReference type="Proteomes" id="UP000266177"/>
    </source>
</evidence>
<keyword evidence="6" id="KW-0547">Nucleotide-binding</keyword>
<reference evidence="14 15" key="1">
    <citation type="submission" date="2018-09" db="EMBL/GenBank/DDBJ databases">
        <title>Paenibacillus SK2017-BO5.</title>
        <authorList>
            <person name="Piskunova J.V."/>
            <person name="Dubiley S.A."/>
            <person name="Severinov K.V."/>
        </authorList>
    </citation>
    <scope>NUCLEOTIDE SEQUENCE [LARGE SCALE GENOMIC DNA]</scope>
    <source>
        <strain evidence="14 15">BO5</strain>
    </source>
</reference>
<gene>
    <name evidence="14" type="ORF">DQX05_08790</name>
</gene>
<keyword evidence="5 12" id="KW-0812">Transmembrane</keyword>
<name>A0A3A3GJL7_PANTH</name>
<dbReference type="AlphaFoldDB" id="A0A3A3GJL7"/>
<dbReference type="Pfam" id="PF00672">
    <property type="entry name" value="HAMP"/>
    <property type="match status" value="1"/>
</dbReference>
<feature type="domain" description="HAMP" evidence="13">
    <location>
        <begin position="368"/>
        <end position="420"/>
    </location>
</feature>